<dbReference type="RefSeq" id="WP_137813744.1">
    <property type="nucleotide sequence ID" value="NZ_BJFL01000008.1"/>
</dbReference>
<reference evidence="3" key="1">
    <citation type="submission" date="2019-04" db="EMBL/GenBank/DDBJ databases">
        <title>Draft genome sequence of Pseudonocardiaceae bacterium SL3-2-4.</title>
        <authorList>
            <person name="Ningsih F."/>
            <person name="Yokota A."/>
            <person name="Sakai Y."/>
            <person name="Nanatani K."/>
            <person name="Yabe S."/>
            <person name="Oetari A."/>
            <person name="Sjamsuridzal W."/>
        </authorList>
    </citation>
    <scope>NUCLEOTIDE SEQUENCE [LARGE SCALE GENOMIC DNA]</scope>
    <source>
        <strain evidence="3">SL3-2-4</strain>
    </source>
</reference>
<dbReference type="EMBL" id="BJFL01000008">
    <property type="protein sequence ID" value="GDY30650.1"/>
    <property type="molecule type" value="Genomic_DNA"/>
</dbReference>
<name>A0A4D4J6H3_9PSEU</name>
<evidence type="ECO:0000313" key="3">
    <source>
        <dbReference type="Proteomes" id="UP000298860"/>
    </source>
</evidence>
<protein>
    <recommendedName>
        <fullName evidence="4">PE domain-containing protein</fullName>
    </recommendedName>
</protein>
<evidence type="ECO:0008006" key="4">
    <source>
        <dbReference type="Google" id="ProtNLM"/>
    </source>
</evidence>
<gene>
    <name evidence="2" type="ORF">GTS_22830</name>
</gene>
<sequence length="185" mass="19595">MAAGDQTQYLVNNVTSTGGQPPNAQAGPPLPLGGQQPAPGTTNMAGNLVTNVTNANSGPRQLTSLPDLMGMGGTPTAPASAGQSYSYSPDQLQAIIKKYQDVLQTLMQAAQSTTFIGMMDPPADEDASKEFTQKALGSGRAFRQANQQSIEYVSGEIDKLKAVLQQYNQAEEANAEQARRIHRNL</sequence>
<feature type="compositionally biased region" description="Low complexity" evidence="1">
    <location>
        <begin position="18"/>
        <end position="40"/>
    </location>
</feature>
<accession>A0A4D4J6H3</accession>
<dbReference type="AlphaFoldDB" id="A0A4D4J6H3"/>
<feature type="region of interest" description="Disordered" evidence="1">
    <location>
        <begin position="1"/>
        <end position="42"/>
    </location>
</feature>
<keyword evidence="3" id="KW-1185">Reference proteome</keyword>
<dbReference type="Proteomes" id="UP000298860">
    <property type="component" value="Unassembled WGS sequence"/>
</dbReference>
<organism evidence="2 3">
    <name type="scientific">Gandjariella thermophila</name>
    <dbReference type="NCBI Taxonomy" id="1931992"/>
    <lineage>
        <taxon>Bacteria</taxon>
        <taxon>Bacillati</taxon>
        <taxon>Actinomycetota</taxon>
        <taxon>Actinomycetes</taxon>
        <taxon>Pseudonocardiales</taxon>
        <taxon>Pseudonocardiaceae</taxon>
        <taxon>Gandjariella</taxon>
    </lineage>
</organism>
<evidence type="ECO:0000256" key="1">
    <source>
        <dbReference type="SAM" id="MobiDB-lite"/>
    </source>
</evidence>
<feature type="compositionally biased region" description="Polar residues" evidence="1">
    <location>
        <begin position="1"/>
        <end position="17"/>
    </location>
</feature>
<comment type="caution">
    <text evidence="2">The sequence shown here is derived from an EMBL/GenBank/DDBJ whole genome shotgun (WGS) entry which is preliminary data.</text>
</comment>
<evidence type="ECO:0000313" key="2">
    <source>
        <dbReference type="EMBL" id="GDY30650.1"/>
    </source>
</evidence>
<proteinExistence type="predicted"/>